<dbReference type="KEGG" id="goe:100898458"/>
<evidence type="ECO:0000256" key="1">
    <source>
        <dbReference type="ARBA" id="ARBA00005912"/>
    </source>
</evidence>
<feature type="domain" description="Ribosome recycling factor" evidence="5">
    <location>
        <begin position="90"/>
        <end position="236"/>
    </location>
</feature>
<name>A0AAJ6QQN9_9ACAR</name>
<dbReference type="InterPro" id="IPR023584">
    <property type="entry name" value="Ribosome_recyc_fac_dom"/>
</dbReference>
<dbReference type="GO" id="GO:0006412">
    <property type="term" value="P:translation"/>
    <property type="evidence" value="ECO:0007669"/>
    <property type="project" value="UniProtKB-KW"/>
</dbReference>
<evidence type="ECO:0000256" key="2">
    <source>
        <dbReference type="ARBA" id="ARBA00020581"/>
    </source>
</evidence>
<sequence>MFPRALNQARRCFPLSLATERQLPQSVVIRDHLRHYSKAKGKVGKPKQQLRDDELAEVLKVHVFREQLEKSLQSLGNAYLKQLTITNPVAGLDTLEVEFENTNVLLSEVCQIQKKPNLVVLQFNAFPEAVKPAVKVLQNSGISSSIQQEGTTVYLHLAKVTREQREQMAKSAKALFQKTKDQLLQLERKSSKEIQNNKEGQSSDLVFHATQQVKYETEQTIEKAEGMMKAKQKELLS</sequence>
<comment type="similarity">
    <text evidence="1">Belongs to the RRF family.</text>
</comment>
<evidence type="ECO:0000259" key="5">
    <source>
        <dbReference type="Pfam" id="PF01765"/>
    </source>
</evidence>
<accession>A0AAJ6QQN9</accession>
<dbReference type="Proteomes" id="UP000694867">
    <property type="component" value="Unplaced"/>
</dbReference>
<dbReference type="AlphaFoldDB" id="A0AAJ6QQN9"/>
<keyword evidence="6" id="KW-1185">Reference proteome</keyword>
<dbReference type="Pfam" id="PF01765">
    <property type="entry name" value="RRF"/>
    <property type="match status" value="1"/>
</dbReference>
<evidence type="ECO:0000256" key="4">
    <source>
        <dbReference type="ARBA" id="ARBA00033107"/>
    </source>
</evidence>
<dbReference type="InterPro" id="IPR036191">
    <property type="entry name" value="RRF_sf"/>
</dbReference>
<organism evidence="6 7">
    <name type="scientific">Galendromus occidentalis</name>
    <name type="common">western predatory mite</name>
    <dbReference type="NCBI Taxonomy" id="34638"/>
    <lineage>
        <taxon>Eukaryota</taxon>
        <taxon>Metazoa</taxon>
        <taxon>Ecdysozoa</taxon>
        <taxon>Arthropoda</taxon>
        <taxon>Chelicerata</taxon>
        <taxon>Arachnida</taxon>
        <taxon>Acari</taxon>
        <taxon>Parasitiformes</taxon>
        <taxon>Mesostigmata</taxon>
        <taxon>Gamasina</taxon>
        <taxon>Phytoseioidea</taxon>
        <taxon>Phytoseiidae</taxon>
        <taxon>Typhlodrominae</taxon>
        <taxon>Galendromus</taxon>
    </lineage>
</organism>
<dbReference type="GeneID" id="100898458"/>
<dbReference type="InterPro" id="IPR002661">
    <property type="entry name" value="Ribosome_recyc_fac"/>
</dbReference>
<evidence type="ECO:0000313" key="7">
    <source>
        <dbReference type="RefSeq" id="XP_003740739.1"/>
    </source>
</evidence>
<gene>
    <name evidence="7" type="primary">LOC100898458</name>
</gene>
<dbReference type="Gene3D" id="1.10.132.20">
    <property type="entry name" value="Ribosome-recycling factor"/>
    <property type="match status" value="1"/>
</dbReference>
<evidence type="ECO:0000313" key="6">
    <source>
        <dbReference type="Proteomes" id="UP000694867"/>
    </source>
</evidence>
<dbReference type="Gene3D" id="3.30.1360.40">
    <property type="match status" value="1"/>
</dbReference>
<keyword evidence="3" id="KW-0648">Protein biosynthesis</keyword>
<protein>
    <recommendedName>
        <fullName evidence="2">Ribosome-recycling factor, mitochondrial</fullName>
    </recommendedName>
    <alternativeName>
        <fullName evidence="4">Ribosome-releasing factor, mitochondrial</fullName>
    </alternativeName>
</protein>
<dbReference type="PANTHER" id="PTHR20982">
    <property type="entry name" value="RIBOSOME RECYCLING FACTOR"/>
    <property type="match status" value="1"/>
</dbReference>
<dbReference type="RefSeq" id="XP_003740739.1">
    <property type="nucleotide sequence ID" value="XM_003740691.1"/>
</dbReference>
<reference evidence="7" key="1">
    <citation type="submission" date="2025-08" db="UniProtKB">
        <authorList>
            <consortium name="RefSeq"/>
        </authorList>
    </citation>
    <scope>IDENTIFICATION</scope>
</reference>
<evidence type="ECO:0000256" key="3">
    <source>
        <dbReference type="ARBA" id="ARBA00022917"/>
    </source>
</evidence>
<dbReference type="PANTHER" id="PTHR20982:SF3">
    <property type="entry name" value="MITOCHONDRIAL RIBOSOME RECYCLING FACTOR PSEUDO 1"/>
    <property type="match status" value="1"/>
</dbReference>
<dbReference type="CTD" id="39067"/>
<dbReference type="GO" id="GO:0043023">
    <property type="term" value="F:ribosomal large subunit binding"/>
    <property type="evidence" value="ECO:0007669"/>
    <property type="project" value="TreeGrafter"/>
</dbReference>
<dbReference type="SUPFAM" id="SSF55194">
    <property type="entry name" value="Ribosome recycling factor, RRF"/>
    <property type="match status" value="1"/>
</dbReference>
<proteinExistence type="inferred from homology"/>
<dbReference type="GO" id="GO:0005739">
    <property type="term" value="C:mitochondrion"/>
    <property type="evidence" value="ECO:0007669"/>
    <property type="project" value="TreeGrafter"/>
</dbReference>